<dbReference type="EMBL" id="GBRH01190475">
    <property type="protein sequence ID" value="JAE07421.1"/>
    <property type="molecule type" value="Transcribed_RNA"/>
</dbReference>
<accession>A0A0A9FB93</accession>
<sequence>MLVEPFASHCGYLCTSRQTFFEECTGCMYIYHRRWDHRDTDLGCSMCVSRYYCSYW</sequence>
<reference evidence="1" key="2">
    <citation type="journal article" date="2015" name="Data Brief">
        <title>Shoot transcriptome of the giant reed, Arundo donax.</title>
        <authorList>
            <person name="Barrero R.A."/>
            <person name="Guerrero F.D."/>
            <person name="Moolhuijzen P."/>
            <person name="Goolsby J.A."/>
            <person name="Tidwell J."/>
            <person name="Bellgard S.E."/>
            <person name="Bellgard M.I."/>
        </authorList>
    </citation>
    <scope>NUCLEOTIDE SEQUENCE</scope>
    <source>
        <tissue evidence="1">Shoot tissue taken approximately 20 cm above the soil surface</tissue>
    </source>
</reference>
<proteinExistence type="predicted"/>
<evidence type="ECO:0000313" key="1">
    <source>
        <dbReference type="EMBL" id="JAE07421.1"/>
    </source>
</evidence>
<name>A0A0A9FB93_ARUDO</name>
<protein>
    <submittedName>
        <fullName evidence="1">Uncharacterized protein</fullName>
    </submittedName>
</protein>
<reference evidence="1" key="1">
    <citation type="submission" date="2014-09" db="EMBL/GenBank/DDBJ databases">
        <authorList>
            <person name="Magalhaes I.L.F."/>
            <person name="Oliveira U."/>
            <person name="Santos F.R."/>
            <person name="Vidigal T.H.D.A."/>
            <person name="Brescovit A.D."/>
            <person name="Santos A.J."/>
        </authorList>
    </citation>
    <scope>NUCLEOTIDE SEQUENCE</scope>
    <source>
        <tissue evidence="1">Shoot tissue taken approximately 20 cm above the soil surface</tissue>
    </source>
</reference>
<dbReference type="AlphaFoldDB" id="A0A0A9FB93"/>
<organism evidence="1">
    <name type="scientific">Arundo donax</name>
    <name type="common">Giant reed</name>
    <name type="synonym">Donax arundinaceus</name>
    <dbReference type="NCBI Taxonomy" id="35708"/>
    <lineage>
        <taxon>Eukaryota</taxon>
        <taxon>Viridiplantae</taxon>
        <taxon>Streptophyta</taxon>
        <taxon>Embryophyta</taxon>
        <taxon>Tracheophyta</taxon>
        <taxon>Spermatophyta</taxon>
        <taxon>Magnoliopsida</taxon>
        <taxon>Liliopsida</taxon>
        <taxon>Poales</taxon>
        <taxon>Poaceae</taxon>
        <taxon>PACMAD clade</taxon>
        <taxon>Arundinoideae</taxon>
        <taxon>Arundineae</taxon>
        <taxon>Arundo</taxon>
    </lineage>
</organism>